<dbReference type="RefSeq" id="WP_118018101.1">
    <property type="nucleotide sequence ID" value="NZ_QRZM01000002.1"/>
</dbReference>
<reference evidence="1 2" key="1">
    <citation type="submission" date="2018-08" db="EMBL/GenBank/DDBJ databases">
        <title>A genome reference for cultivated species of the human gut microbiota.</title>
        <authorList>
            <person name="Zou Y."/>
            <person name="Xue W."/>
            <person name="Luo G."/>
        </authorList>
    </citation>
    <scope>NUCLEOTIDE SEQUENCE [LARGE SCALE GENOMIC DNA]</scope>
    <source>
        <strain evidence="1 2">AF14-18</strain>
    </source>
</reference>
<comment type="caution">
    <text evidence="1">The sequence shown here is derived from an EMBL/GenBank/DDBJ whole genome shotgun (WGS) entry which is preliminary data.</text>
</comment>
<dbReference type="AlphaFoldDB" id="A0A412ZBR5"/>
<proteinExistence type="predicted"/>
<dbReference type="EMBL" id="QRZM01000002">
    <property type="protein sequence ID" value="RGV77561.1"/>
    <property type="molecule type" value="Genomic_DNA"/>
</dbReference>
<organism evidence="1 2">
    <name type="scientific">Enterocloster bolteae</name>
    <dbReference type="NCBI Taxonomy" id="208479"/>
    <lineage>
        <taxon>Bacteria</taxon>
        <taxon>Bacillati</taxon>
        <taxon>Bacillota</taxon>
        <taxon>Clostridia</taxon>
        <taxon>Lachnospirales</taxon>
        <taxon>Lachnospiraceae</taxon>
        <taxon>Enterocloster</taxon>
    </lineage>
</organism>
<evidence type="ECO:0000313" key="2">
    <source>
        <dbReference type="Proteomes" id="UP000284543"/>
    </source>
</evidence>
<accession>A0A412ZBR5</accession>
<sequence>MNEKIVLKNGKEYPLVIGGTSSTPSTLRLIFRTTEPLEDIVSLFADAAATVRIKTVNEDGSTLAVYDGYTMLDNPKSIDDNYLITSEQYGDDGAVTAEAVYGRVALLTLSQPSVEAVVEHNRADIDFLAVMTGTDL</sequence>
<name>A0A412ZBR5_9FIRM</name>
<protein>
    <submittedName>
        <fullName evidence="1">Uncharacterized protein</fullName>
    </submittedName>
</protein>
<gene>
    <name evidence="1" type="ORF">DWW02_07830</name>
</gene>
<evidence type="ECO:0000313" key="1">
    <source>
        <dbReference type="EMBL" id="RGV77561.1"/>
    </source>
</evidence>
<dbReference type="Proteomes" id="UP000284543">
    <property type="component" value="Unassembled WGS sequence"/>
</dbReference>